<evidence type="ECO:0000313" key="16">
    <source>
        <dbReference type="Proteomes" id="UP000541583"/>
    </source>
</evidence>
<feature type="active site" evidence="9 11">
    <location>
        <position position="710"/>
    </location>
</feature>
<dbReference type="Gene3D" id="1.10.8.60">
    <property type="match status" value="1"/>
</dbReference>
<evidence type="ECO:0000256" key="6">
    <source>
        <dbReference type="ARBA" id="ARBA00022825"/>
    </source>
</evidence>
<accession>A0ABR6PLL3</accession>
<dbReference type="PROSITE" id="PS51787">
    <property type="entry name" value="LON_N"/>
    <property type="match status" value="1"/>
</dbReference>
<evidence type="ECO:0000256" key="8">
    <source>
        <dbReference type="ARBA" id="ARBA00023016"/>
    </source>
</evidence>
<evidence type="ECO:0000259" key="13">
    <source>
        <dbReference type="PROSITE" id="PS51786"/>
    </source>
</evidence>
<comment type="caution">
    <text evidence="15">The sequence shown here is derived from an EMBL/GenBank/DDBJ whole genome shotgun (WGS) entry which is preliminary data.</text>
</comment>
<dbReference type="GO" id="GO:0006508">
    <property type="term" value="P:proteolysis"/>
    <property type="evidence" value="ECO:0007669"/>
    <property type="project" value="UniProtKB-KW"/>
</dbReference>
<evidence type="ECO:0000256" key="1">
    <source>
        <dbReference type="ARBA" id="ARBA00004496"/>
    </source>
</evidence>
<dbReference type="InterPro" id="IPR004815">
    <property type="entry name" value="Lon_bac/euk-typ"/>
</dbReference>
<dbReference type="NCBIfam" id="TIGR00763">
    <property type="entry name" value="lon"/>
    <property type="match status" value="1"/>
</dbReference>
<dbReference type="Gene3D" id="1.20.58.1480">
    <property type="match status" value="1"/>
</dbReference>
<feature type="active site" evidence="9 11">
    <location>
        <position position="753"/>
    </location>
</feature>
<dbReference type="PROSITE" id="PS01046">
    <property type="entry name" value="LON_SER"/>
    <property type="match status" value="1"/>
</dbReference>
<comment type="subcellular location">
    <subcellularLocation>
        <location evidence="1 9 10">Cytoplasm</location>
    </subcellularLocation>
</comment>
<dbReference type="Pfam" id="PF05362">
    <property type="entry name" value="Lon_C"/>
    <property type="match status" value="1"/>
</dbReference>
<dbReference type="InterPro" id="IPR027065">
    <property type="entry name" value="Lon_Prtase"/>
</dbReference>
<dbReference type="InterPro" id="IPR027543">
    <property type="entry name" value="Lon_bac"/>
</dbReference>
<evidence type="ECO:0000256" key="11">
    <source>
        <dbReference type="PROSITE-ProRule" id="PRU01122"/>
    </source>
</evidence>
<keyword evidence="3 9" id="KW-0645">Protease</keyword>
<dbReference type="SMART" id="SM00382">
    <property type="entry name" value="AAA"/>
    <property type="match status" value="1"/>
</dbReference>
<proteinExistence type="evidence at transcript level"/>
<keyword evidence="16" id="KW-1185">Reference proteome</keyword>
<feature type="domain" description="Lon proteolytic" evidence="13">
    <location>
        <begin position="623"/>
        <end position="804"/>
    </location>
</feature>
<evidence type="ECO:0000256" key="9">
    <source>
        <dbReference type="HAMAP-Rule" id="MF_01973"/>
    </source>
</evidence>
<dbReference type="SUPFAM" id="SSF54211">
    <property type="entry name" value="Ribosomal protein S5 domain 2-like"/>
    <property type="match status" value="1"/>
</dbReference>
<reference evidence="15 16" key="1">
    <citation type="submission" date="2020-08" db="EMBL/GenBank/DDBJ databases">
        <title>Genomic Encyclopedia of Type Strains, Phase IV (KMG-V): Genome sequencing to study the core and pangenomes of soil and plant-associated prokaryotes.</title>
        <authorList>
            <person name="Whitman W."/>
        </authorList>
    </citation>
    <scope>NUCLEOTIDE SEQUENCE [LARGE SCALE GENOMIC DNA]</scope>
    <source>
        <strain evidence="15 16">ANJLi2</strain>
    </source>
</reference>
<dbReference type="Pfam" id="PF02190">
    <property type="entry name" value="LON_substr_bdg"/>
    <property type="match status" value="1"/>
</dbReference>
<dbReference type="CDD" id="cd19500">
    <property type="entry name" value="RecA-like_Lon"/>
    <property type="match status" value="1"/>
</dbReference>
<dbReference type="InterPro" id="IPR014721">
    <property type="entry name" value="Ribsml_uS5_D2-typ_fold_subgr"/>
</dbReference>
<evidence type="ECO:0000259" key="14">
    <source>
        <dbReference type="PROSITE" id="PS51787"/>
    </source>
</evidence>
<evidence type="ECO:0000256" key="3">
    <source>
        <dbReference type="ARBA" id="ARBA00022670"/>
    </source>
</evidence>
<dbReference type="EC" id="3.4.21.53" evidence="9 10"/>
<dbReference type="SUPFAM" id="SSF52540">
    <property type="entry name" value="P-loop containing nucleoside triphosphate hydrolases"/>
    <property type="match status" value="1"/>
</dbReference>
<comment type="function">
    <text evidence="9">ATP-dependent serine protease that mediates the selective degradation of mutant and abnormal proteins as well as certain short-lived regulatory proteins. Required for cellular homeostasis and for survival from DNA damage and developmental changes induced by stress. Degrades polypeptides processively to yield small peptide fragments that are 5 to 10 amino acids long. Binds to DNA in a double-stranded, site-specific manner.</text>
</comment>
<evidence type="ECO:0000256" key="7">
    <source>
        <dbReference type="ARBA" id="ARBA00022840"/>
    </source>
</evidence>
<evidence type="ECO:0000256" key="12">
    <source>
        <dbReference type="RuleBase" id="RU000591"/>
    </source>
</evidence>
<protein>
    <recommendedName>
        <fullName evidence="9 10">Lon protease</fullName>
        <ecNumber evidence="9 10">3.4.21.53</ecNumber>
    </recommendedName>
    <alternativeName>
        <fullName evidence="9">ATP-dependent protease La</fullName>
    </alternativeName>
</protein>
<dbReference type="Pfam" id="PF00004">
    <property type="entry name" value="AAA"/>
    <property type="match status" value="1"/>
</dbReference>
<dbReference type="InterPro" id="IPR015947">
    <property type="entry name" value="PUA-like_sf"/>
</dbReference>
<dbReference type="InterPro" id="IPR008269">
    <property type="entry name" value="Lon_proteolytic"/>
</dbReference>
<dbReference type="InterPro" id="IPR003593">
    <property type="entry name" value="AAA+_ATPase"/>
</dbReference>
<dbReference type="Pfam" id="PF22667">
    <property type="entry name" value="Lon_lid"/>
    <property type="match status" value="1"/>
</dbReference>
<dbReference type="PRINTS" id="PR00830">
    <property type="entry name" value="ENDOLAPTASE"/>
</dbReference>
<comment type="subunit">
    <text evidence="9 10">Homohexamer. Organized in a ring with a central cavity.</text>
</comment>
<feature type="domain" description="Lon N-terminal" evidence="14">
    <location>
        <begin position="42"/>
        <end position="236"/>
    </location>
</feature>
<dbReference type="HAMAP" id="MF_01973">
    <property type="entry name" value="lon_bact"/>
    <property type="match status" value="1"/>
</dbReference>
<comment type="catalytic activity">
    <reaction evidence="9 10 11">
        <text>Hydrolysis of proteins in presence of ATP.</text>
        <dbReference type="EC" id="3.4.21.53"/>
    </reaction>
</comment>
<dbReference type="InterPro" id="IPR054594">
    <property type="entry name" value="Lon_lid"/>
</dbReference>
<dbReference type="InterPro" id="IPR008268">
    <property type="entry name" value="Peptidase_S16_AS"/>
</dbReference>
<dbReference type="Gene3D" id="2.30.130.40">
    <property type="entry name" value="LON domain-like"/>
    <property type="match status" value="1"/>
</dbReference>
<dbReference type="InterPro" id="IPR027417">
    <property type="entry name" value="P-loop_NTPase"/>
</dbReference>
<gene>
    <name evidence="9" type="primary">lon</name>
    <name evidence="15" type="ORF">HDF23_003423</name>
</gene>
<keyword evidence="7 9" id="KW-0067">ATP-binding</keyword>
<evidence type="ECO:0000256" key="5">
    <source>
        <dbReference type="ARBA" id="ARBA00022801"/>
    </source>
</evidence>
<name>A0ABR6PLL3_9SPHI</name>
<dbReference type="GO" id="GO:0004252">
    <property type="term" value="F:serine-type endopeptidase activity"/>
    <property type="evidence" value="ECO:0007669"/>
    <property type="project" value="UniProtKB-EC"/>
</dbReference>
<dbReference type="Proteomes" id="UP000541583">
    <property type="component" value="Unassembled WGS sequence"/>
</dbReference>
<keyword evidence="5 9" id="KW-0378">Hydrolase</keyword>
<dbReference type="PIRSF" id="PIRSF001174">
    <property type="entry name" value="Lon_proteas"/>
    <property type="match status" value="1"/>
</dbReference>
<dbReference type="EMBL" id="JACHCB010000008">
    <property type="protein sequence ID" value="MBB6110664.1"/>
    <property type="molecule type" value="Genomic_DNA"/>
</dbReference>
<dbReference type="SMART" id="SM00464">
    <property type="entry name" value="LON"/>
    <property type="match status" value="1"/>
</dbReference>
<organism evidence="15 16">
    <name type="scientific">Mucilaginibacter lappiensis</name>
    <dbReference type="NCBI Taxonomy" id="354630"/>
    <lineage>
        <taxon>Bacteria</taxon>
        <taxon>Pseudomonadati</taxon>
        <taxon>Bacteroidota</taxon>
        <taxon>Sphingobacteriia</taxon>
        <taxon>Sphingobacteriales</taxon>
        <taxon>Sphingobacteriaceae</taxon>
        <taxon>Mucilaginibacter</taxon>
    </lineage>
</organism>
<keyword evidence="6 9" id="KW-0720">Serine protease</keyword>
<evidence type="ECO:0000256" key="10">
    <source>
        <dbReference type="PIRNR" id="PIRNR001174"/>
    </source>
</evidence>
<dbReference type="Gene3D" id="1.20.5.5270">
    <property type="match status" value="1"/>
</dbReference>
<dbReference type="InterPro" id="IPR046336">
    <property type="entry name" value="Lon_prtase_N_sf"/>
</dbReference>
<evidence type="ECO:0000256" key="4">
    <source>
        <dbReference type="ARBA" id="ARBA00022741"/>
    </source>
</evidence>
<comment type="induction">
    <text evidence="9">By heat shock.</text>
</comment>
<evidence type="ECO:0000313" key="15">
    <source>
        <dbReference type="EMBL" id="MBB6110664.1"/>
    </source>
</evidence>
<dbReference type="PROSITE" id="PS51786">
    <property type="entry name" value="LON_PROTEOLYTIC"/>
    <property type="match status" value="1"/>
</dbReference>
<comment type="similarity">
    <text evidence="9 10 11 12">Belongs to the peptidase S16 family.</text>
</comment>
<keyword evidence="4 9" id="KW-0547">Nucleotide-binding</keyword>
<dbReference type="Gene3D" id="3.30.230.10">
    <property type="match status" value="1"/>
</dbReference>
<keyword evidence="8 9" id="KW-0346">Stress response</keyword>
<sequence>MTFDPFDFKNALPVINEDSEFFPLMSTEDEEEMNNEEMPEVLSILPLRNTVLFPGVVIPITVGRDKSIKLIRDANKGNRMIGVVAQQDVGIEDPNFSQLNKIGTIALIIKMLQMPDGNTTVIIQGKKRFVLKDEVQSEPYIKATIEPFKEIKAKEDKEFKAMVSSIKDMAMNIIQLSPNIPSEAGIAIRNIESTSFLINFISSNMNADMAAKQRLLEVANLRERANMVLEHLTLDLQMLELKNQIQTKVRVDLDKQQRDYFLNQQLKTIQEELGGNSPDLEIDDLRQRALKKKWGKEVKDHFAKELEKLARTNPAAADYSVQINYLELLLDLPWNEFTKDNFDLKRAQKVLDKDHFGLDKVKQRIIEYLAVLKLKHDMKAPILCLVGPPGVGKTSLGKSIAKALGRKYVRMALGGIRDEAEIRGHRKTYIGAMPGRIIQSVKKAGAANPVFILDEIDKVGNDFRGDPSSALLEVLDPEQNSTFYDHYVEMDFDLSNVMFIATANSLSTIQPALLDRMEIIEVNGYTIEEKIEIAKQHLLPKQREAHGLKLKDVSLKTDVLEKLIVDYTRESGVRALEKKIGSVVRGVAKNIAMEEEYNPVVNKKDIEKILGAPIYDKDLYEGNDVAGVVTGLAWTSVGGDILFIEASLSPGKGRLTLTGSLGDVMKESVTIALAYLRAHSDYFNINPKLFDQWDVHVHVPAGATPKDGPSAGITMLTALVSAFTQRKVKPNLAMTGEITLRGRVLAVGGIKEKILAAKRANIKEIILCKSNQKDILEIKEDYIKDLKFHYVADMRDVIALALLDEKVSHPIDLTVREDEKAVVN</sequence>
<dbReference type="Gene3D" id="3.40.50.300">
    <property type="entry name" value="P-loop containing nucleotide triphosphate hydrolases"/>
    <property type="match status" value="1"/>
</dbReference>
<dbReference type="SUPFAM" id="SSF88697">
    <property type="entry name" value="PUA domain-like"/>
    <property type="match status" value="1"/>
</dbReference>
<dbReference type="RefSeq" id="WP_076374179.1">
    <property type="nucleotide sequence ID" value="NZ_FTMG01000007.1"/>
</dbReference>
<dbReference type="PANTHER" id="PTHR10046">
    <property type="entry name" value="ATP DEPENDENT LON PROTEASE FAMILY MEMBER"/>
    <property type="match status" value="1"/>
</dbReference>
<feature type="binding site" evidence="9">
    <location>
        <begin position="387"/>
        <end position="394"/>
    </location>
    <ligand>
        <name>ATP</name>
        <dbReference type="ChEBI" id="CHEBI:30616"/>
    </ligand>
</feature>
<dbReference type="InterPro" id="IPR003959">
    <property type="entry name" value="ATPase_AAA_core"/>
</dbReference>
<dbReference type="InterPro" id="IPR020568">
    <property type="entry name" value="Ribosomal_Su5_D2-typ_SF"/>
</dbReference>
<evidence type="ECO:0000256" key="2">
    <source>
        <dbReference type="ARBA" id="ARBA00022490"/>
    </source>
</evidence>
<dbReference type="InterPro" id="IPR003111">
    <property type="entry name" value="Lon_prtase_N"/>
</dbReference>
<keyword evidence="2 9" id="KW-0963">Cytoplasm</keyword>